<protein>
    <submittedName>
        <fullName evidence="2">Branched-chain amino acid transporter AzlD</fullName>
    </submittedName>
</protein>
<proteinExistence type="predicted"/>
<name>A0A391P2J9_9FIRM</name>
<dbReference type="EMBL" id="BHGK01000001">
    <property type="protein sequence ID" value="GCA67360.1"/>
    <property type="molecule type" value="Genomic_DNA"/>
</dbReference>
<sequence length="108" mass="12046">MTEQRMLAMILISMAVTYSLRAFPFLLLGKKGEMSPVISYLGKMLPYAVMAALVVYCLKDLREGLTPEAICMIPAVLVVTAVHLWKRNTVLSIFVGTVCYMVLIRVFA</sequence>
<gene>
    <name evidence="2" type="ORF">KGMB01110_17960</name>
</gene>
<evidence type="ECO:0000313" key="2">
    <source>
        <dbReference type="EMBL" id="GCA67360.1"/>
    </source>
</evidence>
<feature type="transmembrane region" description="Helical" evidence="1">
    <location>
        <begin position="65"/>
        <end position="84"/>
    </location>
</feature>
<accession>A0A391P2J9</accession>
<feature type="transmembrane region" description="Helical" evidence="1">
    <location>
        <begin position="90"/>
        <end position="107"/>
    </location>
</feature>
<dbReference type="PIRSF" id="PIRSF003203">
    <property type="entry name" value="AzlD"/>
    <property type="match status" value="1"/>
</dbReference>
<keyword evidence="1" id="KW-0472">Membrane</keyword>
<dbReference type="AlphaFoldDB" id="A0A391P2J9"/>
<comment type="caution">
    <text evidence="2">The sequence shown here is derived from an EMBL/GenBank/DDBJ whole genome shotgun (WGS) entry which is preliminary data.</text>
</comment>
<dbReference type="RefSeq" id="WP_117888648.1">
    <property type="nucleotide sequence ID" value="NZ_BHGK01000001.1"/>
</dbReference>
<feature type="transmembrane region" description="Helical" evidence="1">
    <location>
        <begin position="38"/>
        <end position="58"/>
    </location>
</feature>
<organism evidence="2 3">
    <name type="scientific">Mediterraneibacter butyricigenes</name>
    <dbReference type="NCBI Taxonomy" id="2316025"/>
    <lineage>
        <taxon>Bacteria</taxon>
        <taxon>Bacillati</taxon>
        <taxon>Bacillota</taxon>
        <taxon>Clostridia</taxon>
        <taxon>Lachnospirales</taxon>
        <taxon>Lachnospiraceae</taxon>
        <taxon>Mediterraneibacter</taxon>
    </lineage>
</organism>
<keyword evidence="1" id="KW-1133">Transmembrane helix</keyword>
<evidence type="ECO:0000313" key="3">
    <source>
        <dbReference type="Proteomes" id="UP000265643"/>
    </source>
</evidence>
<dbReference type="Proteomes" id="UP000265643">
    <property type="component" value="Unassembled WGS sequence"/>
</dbReference>
<keyword evidence="3" id="KW-1185">Reference proteome</keyword>
<evidence type="ECO:0000256" key="1">
    <source>
        <dbReference type="SAM" id="Phobius"/>
    </source>
</evidence>
<reference evidence="3" key="1">
    <citation type="submission" date="2018-09" db="EMBL/GenBank/DDBJ databases">
        <title>Draft Genome Sequence of Mediterraneibacter sp. KCTC 15684.</title>
        <authorList>
            <person name="Kim J.S."/>
            <person name="Han K.I."/>
            <person name="Suh M.K."/>
            <person name="Lee K.C."/>
            <person name="Eom M.K."/>
            <person name="Lee J.H."/>
            <person name="Park S.H."/>
            <person name="Kang S.W."/>
            <person name="Park J.E."/>
            <person name="Oh B.S."/>
            <person name="Yu S.Y."/>
            <person name="Choi S.H."/>
            <person name="Lee D.H."/>
            <person name="Yoon H."/>
            <person name="Kim B."/>
            <person name="Yang S.J."/>
            <person name="Lee J.S."/>
        </authorList>
    </citation>
    <scope>NUCLEOTIDE SEQUENCE [LARGE SCALE GENOMIC DNA]</scope>
    <source>
        <strain evidence="3">KCTC 15684</strain>
    </source>
</reference>
<keyword evidence="1" id="KW-0812">Transmembrane</keyword>
<dbReference type="Pfam" id="PF05437">
    <property type="entry name" value="AzlD"/>
    <property type="match status" value="1"/>
</dbReference>
<dbReference type="InterPro" id="IPR008407">
    <property type="entry name" value="Brnchd-chn_aa_trnsp_AzlD"/>
</dbReference>